<keyword evidence="2" id="KW-1185">Reference proteome</keyword>
<gene>
    <name evidence="1" type="ORF">OUZ56_007441</name>
</gene>
<protein>
    <submittedName>
        <fullName evidence="1">Uncharacterized protein</fullName>
    </submittedName>
</protein>
<comment type="caution">
    <text evidence="1">The sequence shown here is derived from an EMBL/GenBank/DDBJ whole genome shotgun (WGS) entry which is preliminary data.</text>
</comment>
<evidence type="ECO:0000313" key="1">
    <source>
        <dbReference type="EMBL" id="KAK4021954.1"/>
    </source>
</evidence>
<organism evidence="1 2">
    <name type="scientific">Daphnia magna</name>
    <dbReference type="NCBI Taxonomy" id="35525"/>
    <lineage>
        <taxon>Eukaryota</taxon>
        <taxon>Metazoa</taxon>
        <taxon>Ecdysozoa</taxon>
        <taxon>Arthropoda</taxon>
        <taxon>Crustacea</taxon>
        <taxon>Branchiopoda</taxon>
        <taxon>Diplostraca</taxon>
        <taxon>Cladocera</taxon>
        <taxon>Anomopoda</taxon>
        <taxon>Daphniidae</taxon>
        <taxon>Daphnia</taxon>
    </lineage>
</organism>
<dbReference type="Proteomes" id="UP001234178">
    <property type="component" value="Unassembled WGS sequence"/>
</dbReference>
<evidence type="ECO:0000313" key="2">
    <source>
        <dbReference type="Proteomes" id="UP001234178"/>
    </source>
</evidence>
<dbReference type="EMBL" id="JAOYFB010000037">
    <property type="protein sequence ID" value="KAK4021954.1"/>
    <property type="molecule type" value="Genomic_DNA"/>
</dbReference>
<name>A0ABR0AAB5_9CRUS</name>
<reference evidence="1 2" key="1">
    <citation type="journal article" date="2023" name="Nucleic Acids Res.">
        <title>The hologenome of Daphnia magna reveals possible DNA methylation and microbiome-mediated evolution of the host genome.</title>
        <authorList>
            <person name="Chaturvedi A."/>
            <person name="Li X."/>
            <person name="Dhandapani V."/>
            <person name="Marshall H."/>
            <person name="Kissane S."/>
            <person name="Cuenca-Cambronero M."/>
            <person name="Asole G."/>
            <person name="Calvet F."/>
            <person name="Ruiz-Romero M."/>
            <person name="Marangio P."/>
            <person name="Guigo R."/>
            <person name="Rago D."/>
            <person name="Mirbahai L."/>
            <person name="Eastwood N."/>
            <person name="Colbourne J.K."/>
            <person name="Zhou J."/>
            <person name="Mallon E."/>
            <person name="Orsini L."/>
        </authorList>
    </citation>
    <scope>NUCLEOTIDE SEQUENCE [LARGE SCALE GENOMIC DNA]</scope>
    <source>
        <strain evidence="1">LRV0_1</strain>
    </source>
</reference>
<proteinExistence type="predicted"/>
<accession>A0ABR0AAB5</accession>
<sequence>MKSDFGQKFLNYLETFRLPSSFSAVEGDDGAAYTTQQNESAKRKECVLFVYGKWPRHDDARNQESS</sequence>